<dbReference type="PANTHER" id="PTHR28052">
    <property type="entry name" value="UPF0545 PROTEIN C22ORF39"/>
    <property type="match status" value="1"/>
</dbReference>
<name>A0A9P6SNJ9_9FUNG</name>
<sequence length="207" mass="22348">MGWFSRSTATPSESSQKRGASGAGSSLAQEGSPAEPTATSSEAAAAAVKEPRIDTGTAQQTYMPSTGEPAPGSSASNTNTTTAADPSFLSLPALTEIMQFDEYKASDDIFARFKASDALNGLISCSSLGSNIRNYYRYGTYRNCTDKYDHLKFCLSIKTKSSEVAQVMIQRRDAELRAKKKNQPNSEDVWTARTHPPEELVDLARQA</sequence>
<dbReference type="PANTHER" id="PTHR28052:SF1">
    <property type="entry name" value="UPF0545 PROTEIN C22ORF39"/>
    <property type="match status" value="1"/>
</dbReference>
<feature type="compositionally biased region" description="Low complexity" evidence="1">
    <location>
        <begin position="33"/>
        <end position="47"/>
    </location>
</feature>
<evidence type="ECO:0000256" key="1">
    <source>
        <dbReference type="SAM" id="MobiDB-lite"/>
    </source>
</evidence>
<organism evidence="2 3">
    <name type="scientific">Modicella reniformis</name>
    <dbReference type="NCBI Taxonomy" id="1440133"/>
    <lineage>
        <taxon>Eukaryota</taxon>
        <taxon>Fungi</taxon>
        <taxon>Fungi incertae sedis</taxon>
        <taxon>Mucoromycota</taxon>
        <taxon>Mortierellomycotina</taxon>
        <taxon>Mortierellomycetes</taxon>
        <taxon>Mortierellales</taxon>
        <taxon>Mortierellaceae</taxon>
        <taxon>Modicella</taxon>
    </lineage>
</organism>
<dbReference type="OrthoDB" id="2017405at2759"/>
<dbReference type="EMBL" id="JAAAHW010003549">
    <property type="protein sequence ID" value="KAF9982751.1"/>
    <property type="molecule type" value="Genomic_DNA"/>
</dbReference>
<dbReference type="Proteomes" id="UP000749646">
    <property type="component" value="Unassembled WGS sequence"/>
</dbReference>
<feature type="compositionally biased region" description="Polar residues" evidence="1">
    <location>
        <begin position="1"/>
        <end position="29"/>
    </location>
</feature>
<evidence type="ECO:0000313" key="2">
    <source>
        <dbReference type="EMBL" id="KAF9982751.1"/>
    </source>
</evidence>
<protein>
    <submittedName>
        <fullName evidence="2">Uncharacterized protein</fullName>
    </submittedName>
</protein>
<feature type="compositionally biased region" description="Low complexity" evidence="1">
    <location>
        <begin position="73"/>
        <end position="83"/>
    </location>
</feature>
<proteinExistence type="predicted"/>
<dbReference type="Pfam" id="PF11326">
    <property type="entry name" value="PANTS-like"/>
    <property type="match status" value="1"/>
</dbReference>
<dbReference type="InterPro" id="IPR021475">
    <property type="entry name" value="Pants/Emi1-like"/>
</dbReference>
<keyword evidence="3" id="KW-1185">Reference proteome</keyword>
<gene>
    <name evidence="2" type="ORF">BGZ65_002543</name>
</gene>
<reference evidence="2" key="1">
    <citation type="journal article" date="2020" name="Fungal Divers.">
        <title>Resolving the Mortierellaceae phylogeny through synthesis of multi-gene phylogenetics and phylogenomics.</title>
        <authorList>
            <person name="Vandepol N."/>
            <person name="Liber J."/>
            <person name="Desiro A."/>
            <person name="Na H."/>
            <person name="Kennedy M."/>
            <person name="Barry K."/>
            <person name="Grigoriev I.V."/>
            <person name="Miller A.N."/>
            <person name="O'Donnell K."/>
            <person name="Stajich J.E."/>
            <person name="Bonito G."/>
        </authorList>
    </citation>
    <scope>NUCLEOTIDE SEQUENCE</scope>
    <source>
        <strain evidence="2">MES-2147</strain>
    </source>
</reference>
<evidence type="ECO:0000313" key="3">
    <source>
        <dbReference type="Proteomes" id="UP000749646"/>
    </source>
</evidence>
<comment type="caution">
    <text evidence="2">The sequence shown here is derived from an EMBL/GenBank/DDBJ whole genome shotgun (WGS) entry which is preliminary data.</text>
</comment>
<accession>A0A9P6SNJ9</accession>
<feature type="region of interest" description="Disordered" evidence="1">
    <location>
        <begin position="177"/>
        <end position="207"/>
    </location>
</feature>
<feature type="region of interest" description="Disordered" evidence="1">
    <location>
        <begin position="1"/>
        <end position="83"/>
    </location>
</feature>
<dbReference type="AlphaFoldDB" id="A0A9P6SNJ9"/>